<organism evidence="3">
    <name type="scientific">Vecturithrix granuli</name>
    <dbReference type="NCBI Taxonomy" id="1499967"/>
    <lineage>
        <taxon>Bacteria</taxon>
        <taxon>Candidatus Moduliflexota</taxon>
        <taxon>Candidatus Vecturitrichia</taxon>
        <taxon>Candidatus Vecturitrichales</taxon>
        <taxon>Candidatus Vecturitrichaceae</taxon>
        <taxon>Candidatus Vecturithrix</taxon>
    </lineage>
</organism>
<evidence type="ECO:0000256" key="1">
    <source>
        <dbReference type="SAM" id="Phobius"/>
    </source>
</evidence>
<reference evidence="3" key="1">
    <citation type="journal article" date="2015" name="PeerJ">
        <title>First genomic representation of candidate bacterial phylum KSB3 points to enhanced environmental sensing as a trigger of wastewater bulking.</title>
        <authorList>
            <person name="Sekiguchi Y."/>
            <person name="Ohashi A."/>
            <person name="Parks D.H."/>
            <person name="Yamauchi T."/>
            <person name="Tyson G.W."/>
            <person name="Hugenholtz P."/>
        </authorList>
    </citation>
    <scope>NUCLEOTIDE SEQUENCE [LARGE SCALE GENOMIC DNA]</scope>
</reference>
<proteinExistence type="predicted"/>
<protein>
    <submittedName>
        <fullName evidence="3">Uncharacterized protein</fullName>
    </submittedName>
</protein>
<evidence type="ECO:0000313" key="4">
    <source>
        <dbReference type="Proteomes" id="UP000030661"/>
    </source>
</evidence>
<keyword evidence="1" id="KW-0812">Transmembrane</keyword>
<keyword evidence="1" id="KW-1133">Transmembrane helix</keyword>
<gene>
    <name evidence="3" type="ORF">U27_02605</name>
</gene>
<dbReference type="HOGENOM" id="CLU_1591359_0_0_0"/>
<evidence type="ECO:0000313" key="3">
    <source>
        <dbReference type="EMBL" id="GAK61773.1"/>
    </source>
</evidence>
<keyword evidence="1" id="KW-0472">Membrane</keyword>
<keyword evidence="4" id="KW-1185">Reference proteome</keyword>
<feature type="chain" id="PRO_5001755762" evidence="2">
    <location>
        <begin position="24"/>
        <end position="167"/>
    </location>
</feature>
<sequence>MRRLVSILFATTGLMLFTVPAFATGGGGGHTPIVICHNNHTIAIDESAWPAHKAHGDKLGACPCAPQPTATATITATATSVVTETATLPAETVTATAPVVTATATETATEKATVKVTATKQVYIGGDSLAKTGFDYPLWVWYTLGAVLIAGSILLWVSHRYKGKHEA</sequence>
<dbReference type="STRING" id="1499967.U27_02605"/>
<dbReference type="Proteomes" id="UP000030661">
    <property type="component" value="Unassembled WGS sequence"/>
</dbReference>
<accession>A0A081CB18</accession>
<keyword evidence="2" id="KW-0732">Signal</keyword>
<dbReference type="AlphaFoldDB" id="A0A081CB18"/>
<name>A0A081CB18_VECG1</name>
<evidence type="ECO:0000256" key="2">
    <source>
        <dbReference type="SAM" id="SignalP"/>
    </source>
</evidence>
<feature type="signal peptide" evidence="2">
    <location>
        <begin position="1"/>
        <end position="23"/>
    </location>
</feature>
<feature type="transmembrane region" description="Helical" evidence="1">
    <location>
        <begin position="138"/>
        <end position="157"/>
    </location>
</feature>
<dbReference type="EMBL" id="DF820483">
    <property type="protein sequence ID" value="GAK61773.1"/>
    <property type="molecule type" value="Genomic_DNA"/>
</dbReference>